<dbReference type="KEGG" id="vg:55601490"/>
<dbReference type="GeneID" id="55601490"/>
<evidence type="ECO:0000256" key="1">
    <source>
        <dbReference type="SAM" id="Phobius"/>
    </source>
</evidence>
<sequence length="56" mass="5877">MSKLKIAGFVLAIIAAAVVLKLVLMAVSALFWPLVIVLAVYVGLNVAGKVPGPFRK</sequence>
<keyword evidence="1" id="KW-0812">Transmembrane</keyword>
<feature type="transmembrane region" description="Helical" evidence="1">
    <location>
        <begin position="30"/>
        <end position="48"/>
    </location>
</feature>
<dbReference type="RefSeq" id="YP_009831801.1">
    <property type="nucleotide sequence ID" value="NC_048650.1"/>
</dbReference>
<keyword evidence="1" id="KW-1133">Transmembrane helix</keyword>
<evidence type="ECO:0000313" key="2">
    <source>
        <dbReference type="EMBL" id="APC46338.1"/>
    </source>
</evidence>
<organism evidence="2 3">
    <name type="scientific">Streptomyces phage BRock</name>
    <dbReference type="NCBI Taxonomy" id="1913591"/>
    <lineage>
        <taxon>Viruses</taxon>
        <taxon>Duplodnaviria</taxon>
        <taxon>Heunggongvirae</taxon>
        <taxon>Uroviricota</taxon>
        <taxon>Caudoviricetes</taxon>
        <taxon>Borockvirus</taxon>
        <taxon>Borockvirus brock</taxon>
    </lineage>
</organism>
<protein>
    <submittedName>
        <fullName evidence="2">Uncharacterized protein</fullName>
    </submittedName>
</protein>
<dbReference type="Proteomes" id="UP000224898">
    <property type="component" value="Segment"/>
</dbReference>
<dbReference type="EMBL" id="KX925554">
    <property type="protein sequence ID" value="APC46338.1"/>
    <property type="molecule type" value="Genomic_DNA"/>
</dbReference>
<keyword evidence="1" id="KW-0472">Membrane</keyword>
<proteinExistence type="predicted"/>
<name>A0A1J0GVX3_9CAUD</name>
<accession>A0A1J0GVX3</accession>
<keyword evidence="3" id="KW-1185">Reference proteome</keyword>
<feature type="transmembrane region" description="Helical" evidence="1">
    <location>
        <begin position="7"/>
        <end position="24"/>
    </location>
</feature>
<reference evidence="2 3" key="1">
    <citation type="submission" date="2016-09" db="EMBL/GenBank/DDBJ databases">
        <title>Complete Genome Sequence of Streptomyces 5a phage BRock.</title>
        <authorList>
            <person name="Crossman A."/>
            <person name="Baron S."/>
            <person name="Jamdagni P."/>
            <person name="Khatri P."/>
            <person name="Sharma D."/>
            <person name="Pandey M."/>
            <person name="Goyal S."/>
            <person name="Kumar S."/>
            <person name="Phogat A."/>
            <person name="Chawla G."/>
            <person name="Pasricha M."/>
            <person name="Gupta K."/>
            <person name="Bazzad D."/>
            <person name="Aggarwal V."/>
            <person name="Poughat A."/>
            <person name="Singh K."/>
            <person name="Rana P."/>
            <person name="Gautam R."/>
            <person name="Sharma V."/>
            <person name="Tyagi D."/>
            <person name="Shahi A."/>
            <person name="Jangra N."/>
            <person name="Malik M."/>
            <person name="Sidhu P.K."/>
            <person name="Malik S."/>
            <person name="Ghalyan Y."/>
            <person name="Sharma S.S."/>
            <person name="Malik A."/>
            <person name="Chuttani R."/>
            <person name="Bamal N."/>
            <person name="Bhadula D."/>
            <person name="Batra A."/>
            <person name="Temple L."/>
            <person name="Nehra K."/>
        </authorList>
    </citation>
    <scope>NUCLEOTIDE SEQUENCE [LARGE SCALE GENOMIC DNA]</scope>
</reference>
<evidence type="ECO:0000313" key="3">
    <source>
        <dbReference type="Proteomes" id="UP000224898"/>
    </source>
</evidence>